<accession>A0A7V7PSI8</accession>
<name>A0A7V7PSI8_9HYPH</name>
<dbReference type="AlphaFoldDB" id="A0A7V7PSI8"/>
<protein>
    <submittedName>
        <fullName evidence="2">Uncharacterized protein</fullName>
    </submittedName>
</protein>
<evidence type="ECO:0000313" key="3">
    <source>
        <dbReference type="Proteomes" id="UP000432089"/>
    </source>
</evidence>
<sequence length="71" mass="7813">MITETVYRSSNGDDWQLEREASGAATVVHRANPGSGGKITRMPVDEFLDRHSDGSPESQDVREALARSPDR</sequence>
<dbReference type="RefSeq" id="WP_150968325.1">
    <property type="nucleotide sequence ID" value="NZ_VZDO01000002.1"/>
</dbReference>
<proteinExistence type="predicted"/>
<keyword evidence="3" id="KW-1185">Reference proteome</keyword>
<comment type="caution">
    <text evidence="2">The sequence shown here is derived from an EMBL/GenBank/DDBJ whole genome shotgun (WGS) entry which is preliminary data.</text>
</comment>
<reference evidence="2 3" key="1">
    <citation type="submission" date="2019-09" db="EMBL/GenBank/DDBJ databases">
        <title>YIM 132180 draft genome.</title>
        <authorList>
            <person name="Zhang K."/>
        </authorList>
    </citation>
    <scope>NUCLEOTIDE SEQUENCE [LARGE SCALE GENOMIC DNA]</scope>
    <source>
        <strain evidence="2 3">YIM 132180</strain>
    </source>
</reference>
<gene>
    <name evidence="2" type="ORF">F6X38_04505</name>
</gene>
<evidence type="ECO:0000256" key="1">
    <source>
        <dbReference type="SAM" id="MobiDB-lite"/>
    </source>
</evidence>
<organism evidence="2 3">
    <name type="scientific">Plantimonas leprariae</name>
    <dbReference type="NCBI Taxonomy" id="2615207"/>
    <lineage>
        <taxon>Bacteria</taxon>
        <taxon>Pseudomonadati</taxon>
        <taxon>Pseudomonadota</taxon>
        <taxon>Alphaproteobacteria</taxon>
        <taxon>Hyphomicrobiales</taxon>
        <taxon>Aurantimonadaceae</taxon>
        <taxon>Plantimonas</taxon>
    </lineage>
</organism>
<evidence type="ECO:0000313" key="2">
    <source>
        <dbReference type="EMBL" id="KAB0682066.1"/>
    </source>
</evidence>
<dbReference type="EMBL" id="VZDO01000002">
    <property type="protein sequence ID" value="KAB0682066.1"/>
    <property type="molecule type" value="Genomic_DNA"/>
</dbReference>
<dbReference type="Proteomes" id="UP000432089">
    <property type="component" value="Unassembled WGS sequence"/>
</dbReference>
<feature type="compositionally biased region" description="Basic and acidic residues" evidence="1">
    <location>
        <begin position="43"/>
        <end position="71"/>
    </location>
</feature>
<feature type="region of interest" description="Disordered" evidence="1">
    <location>
        <begin position="24"/>
        <end position="71"/>
    </location>
</feature>